<dbReference type="SUPFAM" id="SSF55083">
    <property type="entry name" value="6-hydroxymethyl-7,8-dihydropterin pyrophosphokinase, HPPK"/>
    <property type="match status" value="1"/>
</dbReference>
<sequence length="201" mass="22470">MTTWTDDNKAVMRTYVNVFLGLGSNLDDPVQQIKNAIQALQQLPDCVWLSSSSLYQSIAMTENFVEVNSADVNSCLSKSLHATLDSSNESQADYINAVVNIKTTLNAFQLLEQTMAIEQQQKRQREIHWGPRTLDIDLLVYGSELINTDILTVPHPGMHQRSFVLLPLSELVSEDFIIPGRGCLGEFLLKSGEDGTRKLEN</sequence>
<accession>A0A3B0YGL9</accession>
<dbReference type="EMBL" id="UOFL01000043">
    <property type="protein sequence ID" value="VAW73309.1"/>
    <property type="molecule type" value="Genomic_DNA"/>
</dbReference>
<dbReference type="PANTHER" id="PTHR43071:SF1">
    <property type="entry name" value="2-AMINO-4-HYDROXY-6-HYDROXYMETHYLDIHYDROPTERIDINE PYROPHOSPHOKINASE"/>
    <property type="match status" value="1"/>
</dbReference>
<evidence type="ECO:0000256" key="5">
    <source>
        <dbReference type="ARBA" id="ARBA00022777"/>
    </source>
</evidence>
<dbReference type="PROSITE" id="PS00794">
    <property type="entry name" value="HPPK"/>
    <property type="match status" value="1"/>
</dbReference>
<dbReference type="GO" id="GO:0003848">
    <property type="term" value="F:2-amino-4-hydroxy-6-hydroxymethyldihydropteridine diphosphokinase activity"/>
    <property type="evidence" value="ECO:0007669"/>
    <property type="project" value="UniProtKB-EC"/>
</dbReference>
<keyword evidence="7" id="KW-0289">Folate biosynthesis</keyword>
<keyword evidence="5 9" id="KW-0418">Kinase</keyword>
<proteinExistence type="predicted"/>
<dbReference type="AlphaFoldDB" id="A0A3B0YGL9"/>
<dbReference type="Pfam" id="PF01288">
    <property type="entry name" value="HPPK"/>
    <property type="match status" value="1"/>
</dbReference>
<evidence type="ECO:0000256" key="4">
    <source>
        <dbReference type="ARBA" id="ARBA00022741"/>
    </source>
</evidence>
<dbReference type="EC" id="2.7.6.3" evidence="2"/>
<evidence type="ECO:0000256" key="7">
    <source>
        <dbReference type="ARBA" id="ARBA00022909"/>
    </source>
</evidence>
<name>A0A3B0YGL9_9ZZZZ</name>
<dbReference type="GO" id="GO:0046654">
    <property type="term" value="P:tetrahydrofolate biosynthetic process"/>
    <property type="evidence" value="ECO:0007669"/>
    <property type="project" value="UniProtKB-UniPathway"/>
</dbReference>
<dbReference type="CDD" id="cd00483">
    <property type="entry name" value="HPPK"/>
    <property type="match status" value="1"/>
</dbReference>
<evidence type="ECO:0000256" key="1">
    <source>
        <dbReference type="ARBA" id="ARBA00005051"/>
    </source>
</evidence>
<organism evidence="9">
    <name type="scientific">hydrothermal vent metagenome</name>
    <dbReference type="NCBI Taxonomy" id="652676"/>
    <lineage>
        <taxon>unclassified sequences</taxon>
        <taxon>metagenomes</taxon>
        <taxon>ecological metagenomes</taxon>
    </lineage>
</organism>
<dbReference type="UniPathway" id="UPA00077">
    <property type="reaction ID" value="UER00155"/>
</dbReference>
<dbReference type="NCBIfam" id="TIGR01498">
    <property type="entry name" value="folK"/>
    <property type="match status" value="1"/>
</dbReference>
<dbReference type="GO" id="GO:0046656">
    <property type="term" value="P:folic acid biosynthetic process"/>
    <property type="evidence" value="ECO:0007669"/>
    <property type="project" value="UniProtKB-KW"/>
</dbReference>
<evidence type="ECO:0000256" key="2">
    <source>
        <dbReference type="ARBA" id="ARBA00013253"/>
    </source>
</evidence>
<dbReference type="GO" id="GO:0016301">
    <property type="term" value="F:kinase activity"/>
    <property type="evidence" value="ECO:0007669"/>
    <property type="project" value="UniProtKB-KW"/>
</dbReference>
<keyword evidence="3 9" id="KW-0808">Transferase</keyword>
<keyword evidence="4" id="KW-0547">Nucleotide-binding</keyword>
<keyword evidence="6" id="KW-0067">ATP-binding</keyword>
<dbReference type="PANTHER" id="PTHR43071">
    <property type="entry name" value="2-AMINO-4-HYDROXY-6-HYDROXYMETHYLDIHYDROPTERIDINE PYROPHOSPHOKINASE"/>
    <property type="match status" value="1"/>
</dbReference>
<feature type="domain" description="7,8-dihydro-6-hydroxymethylpterin-pyrophosphokinase" evidence="8">
    <location>
        <begin position="128"/>
        <end position="139"/>
    </location>
</feature>
<reference evidence="9" key="1">
    <citation type="submission" date="2018-06" db="EMBL/GenBank/DDBJ databases">
        <authorList>
            <person name="Zhirakovskaya E."/>
        </authorList>
    </citation>
    <scope>NUCLEOTIDE SEQUENCE</scope>
</reference>
<comment type="pathway">
    <text evidence="1">Cofactor biosynthesis; tetrahydrofolate biosynthesis; 2-amino-4-hydroxy-6-hydroxymethyl-7,8-dihydropteridine diphosphate from 7,8-dihydroneopterin triphosphate: step 4/4.</text>
</comment>
<dbReference type="GO" id="GO:0005524">
    <property type="term" value="F:ATP binding"/>
    <property type="evidence" value="ECO:0007669"/>
    <property type="project" value="UniProtKB-KW"/>
</dbReference>
<evidence type="ECO:0000256" key="3">
    <source>
        <dbReference type="ARBA" id="ARBA00022679"/>
    </source>
</evidence>
<dbReference type="Gene3D" id="3.30.70.560">
    <property type="entry name" value="7,8-Dihydro-6-hydroxymethylpterin-pyrophosphokinase HPPK"/>
    <property type="match status" value="1"/>
</dbReference>
<gene>
    <name evidence="9" type="ORF">MNBD_GAMMA12-3309</name>
</gene>
<evidence type="ECO:0000259" key="8">
    <source>
        <dbReference type="PROSITE" id="PS00794"/>
    </source>
</evidence>
<dbReference type="InterPro" id="IPR000550">
    <property type="entry name" value="Hppk"/>
</dbReference>
<dbReference type="InterPro" id="IPR035907">
    <property type="entry name" value="Hppk_sf"/>
</dbReference>
<protein>
    <recommendedName>
        <fullName evidence="2">2-amino-4-hydroxy-6-hydroxymethyldihydropteridine diphosphokinase</fullName>
        <ecNumber evidence="2">2.7.6.3</ecNumber>
    </recommendedName>
</protein>
<evidence type="ECO:0000256" key="6">
    <source>
        <dbReference type="ARBA" id="ARBA00022840"/>
    </source>
</evidence>
<evidence type="ECO:0000313" key="9">
    <source>
        <dbReference type="EMBL" id="VAW73309.1"/>
    </source>
</evidence>